<dbReference type="AlphaFoldDB" id="A0A1Q8Q2U6"/>
<reference evidence="1 2" key="1">
    <citation type="submission" date="2016-12" db="EMBL/GenBank/DDBJ databases">
        <title>Domibacillus antri genome sequencing.</title>
        <authorList>
            <person name="Verma A."/>
            <person name="Krishnamurthi S."/>
        </authorList>
    </citation>
    <scope>NUCLEOTIDE SEQUENCE [LARGE SCALE GENOMIC DNA]</scope>
    <source>
        <strain evidence="1 2">XD80</strain>
    </source>
</reference>
<dbReference type="InterPro" id="IPR001387">
    <property type="entry name" value="Cro/C1-type_HTH"/>
</dbReference>
<protein>
    <submittedName>
        <fullName evidence="1">Uncharacterized protein</fullName>
    </submittedName>
</protein>
<dbReference type="SUPFAM" id="SSF47413">
    <property type="entry name" value="lambda repressor-like DNA-binding domains"/>
    <property type="match status" value="1"/>
</dbReference>
<dbReference type="EMBL" id="MSDU01000038">
    <property type="protein sequence ID" value="OLN21621.1"/>
    <property type="molecule type" value="Genomic_DNA"/>
</dbReference>
<dbReference type="OrthoDB" id="2919459at2"/>
<name>A0A1Q8Q2U6_9BACI</name>
<dbReference type="RefSeq" id="WP_075399366.1">
    <property type="nucleotide sequence ID" value="NZ_MSDU01000038.1"/>
</dbReference>
<proteinExistence type="predicted"/>
<dbReference type="GO" id="GO:0003677">
    <property type="term" value="F:DNA binding"/>
    <property type="evidence" value="ECO:0007669"/>
    <property type="project" value="InterPro"/>
</dbReference>
<organism evidence="1 2">
    <name type="scientific">Domibacillus antri</name>
    <dbReference type="NCBI Taxonomy" id="1714264"/>
    <lineage>
        <taxon>Bacteria</taxon>
        <taxon>Bacillati</taxon>
        <taxon>Bacillota</taxon>
        <taxon>Bacilli</taxon>
        <taxon>Bacillales</taxon>
        <taxon>Bacillaceae</taxon>
        <taxon>Domibacillus</taxon>
    </lineage>
</organism>
<dbReference type="CDD" id="cd00093">
    <property type="entry name" value="HTH_XRE"/>
    <property type="match status" value="1"/>
</dbReference>
<evidence type="ECO:0000313" key="1">
    <source>
        <dbReference type="EMBL" id="OLN21621.1"/>
    </source>
</evidence>
<dbReference type="Proteomes" id="UP000185568">
    <property type="component" value="Unassembled WGS sequence"/>
</dbReference>
<dbReference type="STRING" id="1714264.BTO30_14160"/>
<sequence length="182" mass="20977">MDIKKSINAGEIFERLIEEEGMSVNQLSFDIGVSPQMGSHIKNDRRPLQKDIAKRAINVFNDCPAFVMDLIFEFSSGFTPPVLRGPAIDQHRLSFKHFLLKECADVYNKIRTESGEFDWCRPPDVASKAEKEWVKELIVELNEMEMAAANFRRHLHEAYLINPKQVRDETLTRIKAKGWVEA</sequence>
<comment type="caution">
    <text evidence="1">The sequence shown here is derived from an EMBL/GenBank/DDBJ whole genome shotgun (WGS) entry which is preliminary data.</text>
</comment>
<dbReference type="Gene3D" id="1.10.260.40">
    <property type="entry name" value="lambda repressor-like DNA-binding domains"/>
    <property type="match status" value="1"/>
</dbReference>
<keyword evidence="2" id="KW-1185">Reference proteome</keyword>
<evidence type="ECO:0000313" key="2">
    <source>
        <dbReference type="Proteomes" id="UP000185568"/>
    </source>
</evidence>
<accession>A0A1Q8Q2U6</accession>
<gene>
    <name evidence="1" type="ORF">BTO30_14160</name>
</gene>
<dbReference type="InterPro" id="IPR010982">
    <property type="entry name" value="Lambda_DNA-bd_dom_sf"/>
</dbReference>